<dbReference type="Ensembl" id="ENSGGOT00000046468.1">
    <property type="protein sequence ID" value="ENSGGOP00000036753.1"/>
    <property type="gene ID" value="ENSGGOG00000040066.1"/>
</dbReference>
<evidence type="ECO:0000259" key="9">
    <source>
        <dbReference type="PROSITE" id="PS50097"/>
    </source>
</evidence>
<dbReference type="Pfam" id="PF00651">
    <property type="entry name" value="BTB"/>
    <property type="match status" value="1"/>
</dbReference>
<dbReference type="AlphaFoldDB" id="A0A2I2YP74"/>
<reference evidence="10" key="2">
    <citation type="submission" date="2025-08" db="UniProtKB">
        <authorList>
            <consortium name="Ensembl"/>
        </authorList>
    </citation>
    <scope>IDENTIFICATION</scope>
</reference>
<keyword evidence="1" id="KW-0479">Metal-binding</keyword>
<keyword evidence="11" id="KW-1185">Reference proteome</keyword>
<evidence type="ECO:0000256" key="2">
    <source>
        <dbReference type="ARBA" id="ARBA00022737"/>
    </source>
</evidence>
<dbReference type="PANTHER" id="PTHR24394">
    <property type="entry name" value="ZINC FINGER PROTEIN"/>
    <property type="match status" value="1"/>
</dbReference>
<evidence type="ECO:0000313" key="10">
    <source>
        <dbReference type="Ensembl" id="ENSGGOP00000036753.1"/>
    </source>
</evidence>
<keyword evidence="8" id="KW-0539">Nucleus</keyword>
<keyword evidence="6" id="KW-0238">DNA-binding</keyword>
<dbReference type="PANTHER" id="PTHR24394:SF55">
    <property type="entry name" value="ZINC FINGER PROTEIN 131"/>
    <property type="match status" value="1"/>
</dbReference>
<feature type="domain" description="BTB" evidence="9">
    <location>
        <begin position="21"/>
        <end position="92"/>
    </location>
</feature>
<dbReference type="GO" id="GO:0008270">
    <property type="term" value="F:zinc ion binding"/>
    <property type="evidence" value="ECO:0007669"/>
    <property type="project" value="UniProtKB-KW"/>
</dbReference>
<keyword evidence="4" id="KW-0862">Zinc</keyword>
<dbReference type="PROSITE" id="PS50097">
    <property type="entry name" value="BTB"/>
    <property type="match status" value="1"/>
</dbReference>
<dbReference type="SMART" id="SM00225">
    <property type="entry name" value="BTB"/>
    <property type="match status" value="1"/>
</dbReference>
<dbReference type="InterPro" id="IPR011333">
    <property type="entry name" value="SKP1/BTB/POZ_sf"/>
</dbReference>
<organism evidence="10 11">
    <name type="scientific">Gorilla gorilla gorilla</name>
    <name type="common">Western lowland gorilla</name>
    <dbReference type="NCBI Taxonomy" id="9595"/>
    <lineage>
        <taxon>Eukaryota</taxon>
        <taxon>Metazoa</taxon>
        <taxon>Chordata</taxon>
        <taxon>Craniata</taxon>
        <taxon>Vertebrata</taxon>
        <taxon>Euteleostomi</taxon>
        <taxon>Mammalia</taxon>
        <taxon>Eutheria</taxon>
        <taxon>Euarchontoglires</taxon>
        <taxon>Primates</taxon>
        <taxon>Haplorrhini</taxon>
        <taxon>Catarrhini</taxon>
        <taxon>Hominidae</taxon>
        <taxon>Gorilla</taxon>
    </lineage>
</organism>
<dbReference type="SUPFAM" id="SSF54695">
    <property type="entry name" value="POZ domain"/>
    <property type="match status" value="1"/>
</dbReference>
<dbReference type="Bgee" id="ENSGGOG00000040066">
    <property type="expression patterns" value="Expressed in testis"/>
</dbReference>
<dbReference type="Proteomes" id="UP000001519">
    <property type="component" value="Unplaced"/>
</dbReference>
<evidence type="ECO:0000256" key="8">
    <source>
        <dbReference type="ARBA" id="ARBA00023242"/>
    </source>
</evidence>
<keyword evidence="2" id="KW-0677">Repeat</keyword>
<dbReference type="GeneTree" id="ENSGT00940000154668"/>
<dbReference type="InterPro" id="IPR000210">
    <property type="entry name" value="BTB/POZ_dom"/>
</dbReference>
<reference evidence="10" key="1">
    <citation type="journal article" date="2012" name="Nature">
        <title>Insights into hominid evolution from the gorilla genome sequence.</title>
        <authorList>
            <person name="Scally A."/>
            <person name="Dutheil J.Y."/>
            <person name="Hillier L.W."/>
            <person name="Jordan G.E."/>
            <person name="Goodhead I."/>
            <person name="Herrero J."/>
            <person name="Hobolth A."/>
            <person name="Lappalainen T."/>
            <person name="Mailund T."/>
            <person name="Marques-Bonet T."/>
            <person name="McCarthy S."/>
            <person name="Montgomery S.H."/>
            <person name="Schwalie P.C."/>
            <person name="Tang Y.A."/>
            <person name="Ward M.C."/>
            <person name="Xue Y."/>
            <person name="Yngvadottir B."/>
            <person name="Alkan C."/>
            <person name="Andersen L.N."/>
            <person name="Ayub Q."/>
            <person name="Ball E.V."/>
            <person name="Beal K."/>
            <person name="Bradley B.J."/>
            <person name="Chen Y."/>
            <person name="Clee C.M."/>
            <person name="Fitzgerald S."/>
            <person name="Graves T.A."/>
            <person name="Gu Y."/>
            <person name="Heath P."/>
            <person name="Heger A."/>
            <person name="Karakoc E."/>
            <person name="Kolb-Kokocinski A."/>
            <person name="Laird G.K."/>
            <person name="Lunter G."/>
            <person name="Meader S."/>
            <person name="Mort M."/>
            <person name="Mullikin J.C."/>
            <person name="Munch K."/>
            <person name="O'Connor T.D."/>
            <person name="Phillips A.D."/>
            <person name="Prado-Martinez J."/>
            <person name="Rogers A.S."/>
            <person name="Sajjadian S."/>
            <person name="Schmidt D."/>
            <person name="Shaw K."/>
            <person name="Simpson J.T."/>
            <person name="Stenson P.D."/>
            <person name="Turner D.J."/>
            <person name="Vigilant L."/>
            <person name="Vilella A.J."/>
            <person name="Whitener W."/>
            <person name="Zhu B."/>
            <person name="Cooper D.N."/>
            <person name="de Jong P."/>
            <person name="Dermitzakis E.T."/>
            <person name="Eichler E.E."/>
            <person name="Flicek P."/>
            <person name="Goldman N."/>
            <person name="Mundy N.I."/>
            <person name="Ning Z."/>
            <person name="Odom D.T."/>
            <person name="Ponting C.P."/>
            <person name="Quail M.A."/>
            <person name="Ryder O.A."/>
            <person name="Searle S.M."/>
            <person name="Warren W.C."/>
            <person name="Wilson R.K."/>
            <person name="Schierup M.H."/>
            <person name="Rogers J."/>
            <person name="Tyler-Smith C."/>
            <person name="Durbin R."/>
        </authorList>
    </citation>
    <scope>NUCLEOTIDE SEQUENCE [LARGE SCALE GENOMIC DNA]</scope>
</reference>
<sequence length="169" mass="19083">MEAEETMQRLQEFRERQDCFTDITLIVDGHHLKAHKAVLAACSKGEPLGPAAFYKFFPEFTQEPLVEIEGISKMAYCHSIEFTCTAKLMIQGEAASDVWKAAERLQMLEAIKALEVRNKENSTSGQVQWLTPVIPALWEAEAGGSPEVRSSRPAWPTWRNPVSTKKYKI</sequence>
<evidence type="ECO:0000256" key="4">
    <source>
        <dbReference type="ARBA" id="ARBA00022833"/>
    </source>
</evidence>
<dbReference type="OMA" id="EEANEVW"/>
<reference evidence="10" key="3">
    <citation type="submission" date="2025-09" db="UniProtKB">
        <authorList>
            <consortium name="Ensembl"/>
        </authorList>
    </citation>
    <scope>IDENTIFICATION</scope>
</reference>
<accession>A0A2I2YP74</accession>
<evidence type="ECO:0000256" key="3">
    <source>
        <dbReference type="ARBA" id="ARBA00022771"/>
    </source>
</evidence>
<evidence type="ECO:0000256" key="1">
    <source>
        <dbReference type="ARBA" id="ARBA00022723"/>
    </source>
</evidence>
<evidence type="ECO:0000313" key="11">
    <source>
        <dbReference type="Proteomes" id="UP000001519"/>
    </source>
</evidence>
<evidence type="ECO:0000256" key="7">
    <source>
        <dbReference type="ARBA" id="ARBA00023163"/>
    </source>
</evidence>
<name>A0A2I2YP74_GORGO</name>
<evidence type="ECO:0000256" key="5">
    <source>
        <dbReference type="ARBA" id="ARBA00023015"/>
    </source>
</evidence>
<keyword evidence="5" id="KW-0805">Transcription regulation</keyword>
<proteinExistence type="predicted"/>
<dbReference type="InParanoid" id="A0A2I2YP74"/>
<dbReference type="Gene3D" id="3.30.710.10">
    <property type="entry name" value="Potassium Channel Kv1.1, Chain A"/>
    <property type="match status" value="1"/>
</dbReference>
<protein>
    <recommendedName>
        <fullName evidence="9">BTB domain-containing protein</fullName>
    </recommendedName>
</protein>
<evidence type="ECO:0000256" key="6">
    <source>
        <dbReference type="ARBA" id="ARBA00023125"/>
    </source>
</evidence>
<keyword evidence="7" id="KW-0804">Transcription</keyword>
<keyword evidence="3" id="KW-0863">Zinc-finger</keyword>